<dbReference type="InterPro" id="IPR015330">
    <property type="entry name" value="DNA_primase/pol_bifunc_N"/>
</dbReference>
<dbReference type="PROSITE" id="PS51206">
    <property type="entry name" value="SF3_HELICASE_1"/>
    <property type="match status" value="1"/>
</dbReference>
<dbReference type="Pfam" id="PF19263">
    <property type="entry name" value="DUF5906"/>
    <property type="match status" value="1"/>
</dbReference>
<sequence length="668" mass="73465">MTVMPNEREFALPPRWQQLLDLGFSVFPVQRGDKKPLGKWKSYQTEPADLATVRQWAKSDANIGIATGAVSGLLVLDLDSDDAVKQAEALGIPDTITVRTGKGVHVYFQHPGGTIGNRAGIRPGVDIRGDGGYVVAPGSLHPSGSTYEWGNPPGLFNLAPVPAWLSDMLRTPTLVEYEADKVRNAPAGTRNAQLNKSAFRLAQSHIDTVEARRALGDAANDAGLDGDETRDTLASGLTAGRKKPKLDPSEDDIALAFTALHGNSLRFDHNAGSWFEWDSTRWRPDNCHRAFTYAREMARRHGAAGKANFAGGVERFARADPVHAVTADGWDRDPYLLGTPGGTVDLRTGDYFPARPADMITKQTGVEPEHGEPTLWLRFLDQATAGDRDLMRFLQQMAGYCLTGLTNEHALFFIYGPGGNGKSVFLNVLNHIMGDYATTAGMDTFTASKSDRHPTDLAMLNGARMVSASETEEGRAWAESRIKQLTGGDKISARFMRQDFFEFVPQFKLVIVGNHAPVLANVDDAARRRFNIVPFTQKPVQPDRMLEEKLKAEAGRILAWAIAGCKDWQANGLVRPEIVTAATADYFEDQDLFGQWINDRCDRAPGNWEMPTPLYNDWAEYARAAGDDPGTQRAMSSKLKRNGFQFRKSGSVRSYRGLALRPKGGFHE</sequence>
<evidence type="ECO:0000313" key="5">
    <source>
        <dbReference type="EMBL" id="ASY43343.1"/>
    </source>
</evidence>
<dbReference type="Proteomes" id="UP000217141">
    <property type="component" value="Chromosome I"/>
</dbReference>
<dbReference type="Gene3D" id="3.30.720.160">
    <property type="entry name" value="Bifunctional DNA primase/polymerase, N-terminal"/>
    <property type="match status" value="1"/>
</dbReference>
<keyword evidence="3" id="KW-0067">ATP-binding</keyword>
<evidence type="ECO:0000259" key="4">
    <source>
        <dbReference type="PROSITE" id="PS51206"/>
    </source>
</evidence>
<reference evidence="5 6" key="1">
    <citation type="submission" date="2017-08" db="EMBL/GenBank/DDBJ databases">
        <title>Whole Genome Sequence of Sphingobium hydrophobicum C1: Insights into Adaption to the Electronic-waste Contaminated Sediment.</title>
        <authorList>
            <person name="Song D."/>
            <person name="Chen X."/>
            <person name="Xu M."/>
        </authorList>
    </citation>
    <scope>NUCLEOTIDE SEQUENCE [LARGE SCALE GENOMIC DNA]</scope>
    <source>
        <strain evidence="5 6">C1</strain>
    </source>
</reference>
<keyword evidence="2" id="KW-0378">Hydrolase</keyword>
<dbReference type="GO" id="GO:0016787">
    <property type="term" value="F:hydrolase activity"/>
    <property type="evidence" value="ECO:0007669"/>
    <property type="project" value="UniProtKB-KW"/>
</dbReference>
<dbReference type="InterPro" id="IPR014015">
    <property type="entry name" value="Helicase_SF3_DNA-vir"/>
</dbReference>
<dbReference type="InterPro" id="IPR051620">
    <property type="entry name" value="ORF904-like_C"/>
</dbReference>
<dbReference type="GO" id="GO:0005524">
    <property type="term" value="F:ATP binding"/>
    <property type="evidence" value="ECO:0007669"/>
    <property type="project" value="UniProtKB-KW"/>
</dbReference>
<dbReference type="AlphaFoldDB" id="A0A249MPQ9"/>
<organism evidence="5 6">
    <name type="scientific">Sphingobium xenophagum</name>
    <dbReference type="NCBI Taxonomy" id="121428"/>
    <lineage>
        <taxon>Bacteria</taxon>
        <taxon>Pseudomonadati</taxon>
        <taxon>Pseudomonadota</taxon>
        <taxon>Alphaproteobacteria</taxon>
        <taxon>Sphingomonadales</taxon>
        <taxon>Sphingomonadaceae</taxon>
        <taxon>Sphingobium</taxon>
    </lineage>
</organism>
<dbReference type="NCBIfam" id="NF011296">
    <property type="entry name" value="PRK14709.1"/>
    <property type="match status" value="1"/>
</dbReference>
<dbReference type="InterPro" id="IPR027417">
    <property type="entry name" value="P-loop_NTPase"/>
</dbReference>
<keyword evidence="1" id="KW-0547">Nucleotide-binding</keyword>
<dbReference type="InterPro" id="IPR045455">
    <property type="entry name" value="NrS-1_pol-like_helicase"/>
</dbReference>
<dbReference type="InterPro" id="IPR014818">
    <property type="entry name" value="Phage/plasmid_primase_P4_C"/>
</dbReference>
<dbReference type="SMART" id="SM00943">
    <property type="entry name" value="Prim-Pol"/>
    <property type="match status" value="1"/>
</dbReference>
<name>A0A249MPQ9_SPHXE</name>
<dbReference type="PANTHER" id="PTHR35372:SF2">
    <property type="entry name" value="SF3 HELICASE DOMAIN-CONTAINING PROTEIN"/>
    <property type="match status" value="1"/>
</dbReference>
<evidence type="ECO:0000256" key="3">
    <source>
        <dbReference type="ARBA" id="ARBA00022840"/>
    </source>
</evidence>
<gene>
    <name evidence="5" type="ORF">CJD35_01900</name>
</gene>
<dbReference type="Gene3D" id="3.40.50.300">
    <property type="entry name" value="P-loop containing nucleotide triphosphate hydrolases"/>
    <property type="match status" value="1"/>
</dbReference>
<evidence type="ECO:0000313" key="6">
    <source>
        <dbReference type="Proteomes" id="UP000217141"/>
    </source>
</evidence>
<evidence type="ECO:0000256" key="1">
    <source>
        <dbReference type="ARBA" id="ARBA00022741"/>
    </source>
</evidence>
<dbReference type="KEGG" id="shyd:CJD35_01900"/>
<dbReference type="PANTHER" id="PTHR35372">
    <property type="entry name" value="ATP BINDING PROTEIN-RELATED"/>
    <property type="match status" value="1"/>
</dbReference>
<protein>
    <recommendedName>
        <fullName evidence="4">SF3 helicase domain-containing protein</fullName>
    </recommendedName>
</protein>
<feature type="domain" description="SF3 helicase" evidence="4">
    <location>
        <begin position="389"/>
        <end position="548"/>
    </location>
</feature>
<dbReference type="InterPro" id="IPR006500">
    <property type="entry name" value="Helicase_put_C_phage/plasmid"/>
</dbReference>
<dbReference type="Pfam" id="PF09250">
    <property type="entry name" value="Prim-Pol"/>
    <property type="match status" value="1"/>
</dbReference>
<dbReference type="SMART" id="SM00885">
    <property type="entry name" value="D5_N"/>
    <property type="match status" value="1"/>
</dbReference>
<dbReference type="EMBL" id="CP022745">
    <property type="protein sequence ID" value="ASY43343.1"/>
    <property type="molecule type" value="Genomic_DNA"/>
</dbReference>
<dbReference type="CDD" id="cd04859">
    <property type="entry name" value="Prim_Pol"/>
    <property type="match status" value="1"/>
</dbReference>
<dbReference type="SUPFAM" id="SSF52540">
    <property type="entry name" value="P-loop containing nucleoside triphosphate hydrolases"/>
    <property type="match status" value="1"/>
</dbReference>
<proteinExistence type="predicted"/>
<dbReference type="NCBIfam" id="TIGR01613">
    <property type="entry name" value="primase_Cterm"/>
    <property type="match status" value="1"/>
</dbReference>
<accession>A0A249MPQ9</accession>
<dbReference type="SUPFAM" id="SSF56747">
    <property type="entry name" value="Prim-pol domain"/>
    <property type="match status" value="1"/>
</dbReference>
<dbReference type="Pfam" id="PF08706">
    <property type="entry name" value="D5_N"/>
    <property type="match status" value="1"/>
</dbReference>
<dbReference type="RefSeq" id="WP_095686759.1">
    <property type="nucleotide sequence ID" value="NZ_CP022745.1"/>
</dbReference>
<evidence type="ECO:0000256" key="2">
    <source>
        <dbReference type="ARBA" id="ARBA00022801"/>
    </source>
</evidence>